<sequence>MKLSTGIIFCFLILGVSSQRWGTFLKEAGQDEDGLPFLTDMREASYKDSEKYFQAQGTMMLPKGTREHPGCHSDQAPATLPIDARENAQRVTDLSKYGDGGYRWEDSRADRFVNEWGQSGEDPDHCRPAGLPLASTELPVTLCRIGL</sequence>
<feature type="chain" id="PRO_5034357374" evidence="2">
    <location>
        <begin position="19"/>
        <end position="147"/>
    </location>
</feature>
<reference evidence="3" key="2">
    <citation type="submission" date="2025-09" db="UniProtKB">
        <authorList>
            <consortium name="Ensembl"/>
        </authorList>
    </citation>
    <scope>IDENTIFICATION</scope>
</reference>
<dbReference type="InterPro" id="IPR000096">
    <property type="entry name" value="Serum_amyloid_A"/>
</dbReference>
<name>A0A8C6E541_MOSMO</name>
<protein>
    <submittedName>
        <fullName evidence="3">Uncharacterized protein</fullName>
    </submittedName>
</protein>
<dbReference type="AlphaFoldDB" id="A0A8C6E541"/>
<proteinExistence type="predicted"/>
<evidence type="ECO:0000313" key="4">
    <source>
        <dbReference type="Proteomes" id="UP000694544"/>
    </source>
</evidence>
<dbReference type="Gene3D" id="1.10.132.110">
    <property type="entry name" value="Serum amyloid A protein"/>
    <property type="match status" value="1"/>
</dbReference>
<feature type="signal peptide" evidence="2">
    <location>
        <begin position="1"/>
        <end position="18"/>
    </location>
</feature>
<feature type="region of interest" description="Disordered" evidence="1">
    <location>
        <begin position="63"/>
        <end position="85"/>
    </location>
</feature>
<accession>A0A8C6E541</accession>
<dbReference type="Proteomes" id="UP000694544">
    <property type="component" value="Unplaced"/>
</dbReference>
<reference evidence="3" key="1">
    <citation type="submission" date="2025-08" db="UniProtKB">
        <authorList>
            <consortium name="Ensembl"/>
        </authorList>
    </citation>
    <scope>IDENTIFICATION</scope>
</reference>
<organism evidence="3 4">
    <name type="scientific">Moschus moschiferus</name>
    <name type="common">Siberian musk deer</name>
    <name type="synonym">Moschus sibiricus</name>
    <dbReference type="NCBI Taxonomy" id="68415"/>
    <lineage>
        <taxon>Eukaryota</taxon>
        <taxon>Metazoa</taxon>
        <taxon>Chordata</taxon>
        <taxon>Craniata</taxon>
        <taxon>Vertebrata</taxon>
        <taxon>Euteleostomi</taxon>
        <taxon>Mammalia</taxon>
        <taxon>Eutheria</taxon>
        <taxon>Laurasiatheria</taxon>
        <taxon>Artiodactyla</taxon>
        <taxon>Ruminantia</taxon>
        <taxon>Pecora</taxon>
        <taxon>Moschidae</taxon>
        <taxon>Moschus</taxon>
    </lineage>
</organism>
<dbReference type="Pfam" id="PF00277">
    <property type="entry name" value="SAA"/>
    <property type="match status" value="1"/>
</dbReference>
<evidence type="ECO:0000256" key="1">
    <source>
        <dbReference type="SAM" id="MobiDB-lite"/>
    </source>
</evidence>
<evidence type="ECO:0000256" key="2">
    <source>
        <dbReference type="SAM" id="SignalP"/>
    </source>
</evidence>
<evidence type="ECO:0000313" key="3">
    <source>
        <dbReference type="Ensembl" id="ENSMMSP00000021476.1"/>
    </source>
</evidence>
<dbReference type="Ensembl" id="ENSMMST00000023731.1">
    <property type="protein sequence ID" value="ENSMMSP00000021476.1"/>
    <property type="gene ID" value="ENSMMSG00000016147.1"/>
</dbReference>
<keyword evidence="4" id="KW-1185">Reference proteome</keyword>
<dbReference type="GeneTree" id="ENSGT00390000004737"/>
<dbReference type="GO" id="GO:0005576">
    <property type="term" value="C:extracellular region"/>
    <property type="evidence" value="ECO:0007669"/>
    <property type="project" value="InterPro"/>
</dbReference>
<dbReference type="SMART" id="SM00197">
    <property type="entry name" value="SAA"/>
    <property type="match status" value="1"/>
</dbReference>
<keyword evidence="2" id="KW-0732">Signal</keyword>